<dbReference type="EC" id="2.7.1.190" evidence="4"/>
<comment type="similarity">
    <text evidence="3">In the C-terminal section; belongs to the aminoglycoside phosphotransferase family.</text>
</comment>
<comment type="caution">
    <text evidence="9">The sequence shown here is derived from an EMBL/GenBank/DDBJ whole genome shotgun (WGS) entry which is preliminary data.</text>
</comment>
<evidence type="ECO:0000256" key="1">
    <source>
        <dbReference type="ARBA" id="ARBA00001735"/>
    </source>
</evidence>
<reference evidence="9 10" key="1">
    <citation type="submission" date="2023-07" db="EMBL/GenBank/DDBJ databases">
        <title>Sorghum-associated microbial communities from plants grown in Nebraska, USA.</title>
        <authorList>
            <person name="Schachtman D."/>
        </authorList>
    </citation>
    <scope>NUCLEOTIDE SEQUENCE [LARGE SCALE GENOMIC DNA]</scope>
    <source>
        <strain evidence="9 10">CC482</strain>
    </source>
</reference>
<evidence type="ECO:0000259" key="8">
    <source>
        <dbReference type="PROSITE" id="PS51186"/>
    </source>
</evidence>
<dbReference type="PROSITE" id="PS51186">
    <property type="entry name" value="GNAT"/>
    <property type="match status" value="1"/>
</dbReference>
<dbReference type="RefSeq" id="WP_307208057.1">
    <property type="nucleotide sequence ID" value="NZ_JAUSSU010000015.1"/>
</dbReference>
<evidence type="ECO:0000256" key="4">
    <source>
        <dbReference type="ARBA" id="ARBA00011931"/>
    </source>
</evidence>
<evidence type="ECO:0000256" key="5">
    <source>
        <dbReference type="ARBA" id="ARBA00014467"/>
    </source>
</evidence>
<dbReference type="PANTHER" id="PTHR21064:SF6">
    <property type="entry name" value="AMINOGLYCOSIDE PHOSPHOTRANSFERASE DOMAIN-CONTAINING PROTEIN"/>
    <property type="match status" value="1"/>
</dbReference>
<comment type="catalytic activity">
    <reaction evidence="1">
        <text>a gentamycin + GTP = a gentamycin 2''-phosphate + GDP + H(+)</text>
        <dbReference type="Rhea" id="RHEA:48872"/>
        <dbReference type="ChEBI" id="CHEBI:15378"/>
        <dbReference type="ChEBI" id="CHEBI:37565"/>
        <dbReference type="ChEBI" id="CHEBI:58189"/>
        <dbReference type="ChEBI" id="CHEBI:90218"/>
        <dbReference type="ChEBI" id="CHEBI:90219"/>
        <dbReference type="EC" id="2.7.1.190"/>
    </reaction>
</comment>
<dbReference type="SUPFAM" id="SSF56112">
    <property type="entry name" value="Protein kinase-like (PK-like)"/>
    <property type="match status" value="1"/>
</dbReference>
<dbReference type="SUPFAM" id="SSF55729">
    <property type="entry name" value="Acyl-CoA N-acyltransferases (Nat)"/>
    <property type="match status" value="1"/>
</dbReference>
<protein>
    <recommendedName>
        <fullName evidence="5">Bifunctional AAC/APH</fullName>
        <ecNumber evidence="4">2.7.1.190</ecNumber>
    </recommendedName>
</protein>
<evidence type="ECO:0000256" key="2">
    <source>
        <dbReference type="ARBA" id="ARBA00002498"/>
    </source>
</evidence>
<accession>A0ABT9U8R0</accession>
<feature type="domain" description="N-acetyltransferase" evidence="8">
    <location>
        <begin position="328"/>
        <end position="469"/>
    </location>
</feature>
<dbReference type="InterPro" id="IPR002575">
    <property type="entry name" value="Aminoglycoside_PTrfase"/>
</dbReference>
<dbReference type="InterPro" id="IPR011009">
    <property type="entry name" value="Kinase-like_dom_sf"/>
</dbReference>
<dbReference type="Proteomes" id="UP001229346">
    <property type="component" value="Unassembled WGS sequence"/>
</dbReference>
<dbReference type="PANTHER" id="PTHR21064">
    <property type="entry name" value="AMINOGLYCOSIDE PHOSPHOTRANSFERASE DOMAIN-CONTAINING PROTEIN-RELATED"/>
    <property type="match status" value="1"/>
</dbReference>
<name>A0ABT9U8R0_PAEHA</name>
<dbReference type="Gene3D" id="3.90.1200.10">
    <property type="match status" value="1"/>
</dbReference>
<proteinExistence type="inferred from homology"/>
<evidence type="ECO:0000313" key="9">
    <source>
        <dbReference type="EMBL" id="MDQ0116038.1"/>
    </source>
</evidence>
<organism evidence="9 10">
    <name type="scientific">Paenibacillus harenae</name>
    <dbReference type="NCBI Taxonomy" id="306543"/>
    <lineage>
        <taxon>Bacteria</taxon>
        <taxon>Bacillati</taxon>
        <taxon>Bacillota</taxon>
        <taxon>Bacilli</taxon>
        <taxon>Bacillales</taxon>
        <taxon>Paenibacillaceae</taxon>
        <taxon>Paenibacillus</taxon>
    </lineage>
</organism>
<dbReference type="CDD" id="cd04301">
    <property type="entry name" value="NAT_SF"/>
    <property type="match status" value="1"/>
</dbReference>
<comment type="similarity">
    <text evidence="7">Belongs to the pseudomonas-type ThrB family.</text>
</comment>
<dbReference type="EMBL" id="JAUSSU010000015">
    <property type="protein sequence ID" value="MDQ0116038.1"/>
    <property type="molecule type" value="Genomic_DNA"/>
</dbReference>
<dbReference type="InterPro" id="IPR050249">
    <property type="entry name" value="Pseudomonas-type_ThrB"/>
</dbReference>
<keyword evidence="10" id="KW-1185">Reference proteome</keyword>
<comment type="function">
    <text evidence="2">Involved in resistance to gentamicin, tobramycin, and kanamycin. Tobramycin and kanamycin resistance is due to the ACC activity, specified by N-terminal region. The C-terminal region is a kinase that phosphorylates several 4,6-disubstituted aminoglycosides.</text>
</comment>
<dbReference type="InterPro" id="IPR016181">
    <property type="entry name" value="Acyl_CoA_acyltransferase"/>
</dbReference>
<dbReference type="Gene3D" id="3.40.630.30">
    <property type="match status" value="1"/>
</dbReference>
<dbReference type="InterPro" id="IPR000182">
    <property type="entry name" value="GNAT_dom"/>
</dbReference>
<sequence length="469" mass="54321">MMHLNNMIRGTVSSIPSKLLLQLWEHDAGTLKFWRASSNFVYTFERDGARYFLRYIHEEDNTTQQIEAELDFILYLIGEGFPAAVPVRSRNGQWMETIETEHGRYFGTVFEQAKGSHIPLEQMSDGHLTSWGKALASLHHLSEKYRPETPSRKSWEDALTFISSVLQRYPKETVLSHELSLLRKELQALPGGEGLTGLIHYDFETDNMFYSAEEAQFYAIDFDDAMVHWFIMDVTSAISDLLDQEGREEAMRQVQQFLAGYRSIKPLDEFYIDRIPLFRKFADLYTFARLLRSVEGMDETQSPEWAITLRDKLLRICDQIRERHCPAVRLAPIDHNNWHECTLLEVTDEQKNVFPVPAVYWLAESAYCGFTPLAIYSGEQLIGFTVYAVDQADGAYWIMAYMIDHRYQNKRFGKAGMIELIQYMRGRHSCGSIFLGHRPGNERAAHLYASLGFRIANQSEQEIIRELSE</sequence>
<keyword evidence="6" id="KW-0511">Multifunctional enzyme</keyword>
<evidence type="ECO:0000313" key="10">
    <source>
        <dbReference type="Proteomes" id="UP001229346"/>
    </source>
</evidence>
<gene>
    <name evidence="9" type="ORF">J2T15_005514</name>
</gene>
<evidence type="ECO:0000256" key="6">
    <source>
        <dbReference type="ARBA" id="ARBA00023268"/>
    </source>
</evidence>
<dbReference type="Pfam" id="PF01636">
    <property type="entry name" value="APH"/>
    <property type="match status" value="1"/>
</dbReference>
<dbReference type="Gene3D" id="3.30.200.20">
    <property type="entry name" value="Phosphorylase Kinase, domain 1"/>
    <property type="match status" value="1"/>
</dbReference>
<evidence type="ECO:0000256" key="3">
    <source>
        <dbReference type="ARBA" id="ARBA00008487"/>
    </source>
</evidence>
<dbReference type="Pfam" id="PF00583">
    <property type="entry name" value="Acetyltransf_1"/>
    <property type="match status" value="1"/>
</dbReference>
<evidence type="ECO:0000256" key="7">
    <source>
        <dbReference type="ARBA" id="ARBA00038240"/>
    </source>
</evidence>